<name>A0A1L3GLS1_9BACT</name>
<dbReference type="CDD" id="cd02440">
    <property type="entry name" value="AdoMet_MTases"/>
    <property type="match status" value="1"/>
</dbReference>
<dbReference type="EMBL" id="CP015519">
    <property type="protein sequence ID" value="APG26874.1"/>
    <property type="molecule type" value="Genomic_DNA"/>
</dbReference>
<evidence type="ECO:0000256" key="4">
    <source>
        <dbReference type="PIRSR" id="PIRSR005739-1"/>
    </source>
</evidence>
<dbReference type="Pfam" id="PF08100">
    <property type="entry name" value="Dimerisation"/>
    <property type="match status" value="1"/>
</dbReference>
<evidence type="ECO:0000259" key="5">
    <source>
        <dbReference type="Pfam" id="PF00891"/>
    </source>
</evidence>
<dbReference type="PROSITE" id="PS51683">
    <property type="entry name" value="SAM_OMT_II"/>
    <property type="match status" value="1"/>
</dbReference>
<dbReference type="GO" id="GO:0008171">
    <property type="term" value="F:O-methyltransferase activity"/>
    <property type="evidence" value="ECO:0007669"/>
    <property type="project" value="InterPro"/>
</dbReference>
<organism evidence="7 8">
    <name type="scientific">Syntrophotalea acetylenivorans</name>
    <dbReference type="NCBI Taxonomy" id="1842532"/>
    <lineage>
        <taxon>Bacteria</taxon>
        <taxon>Pseudomonadati</taxon>
        <taxon>Thermodesulfobacteriota</taxon>
        <taxon>Desulfuromonadia</taxon>
        <taxon>Desulfuromonadales</taxon>
        <taxon>Syntrophotaleaceae</taxon>
        <taxon>Syntrophotalea</taxon>
    </lineage>
</organism>
<dbReference type="Pfam" id="PF00891">
    <property type="entry name" value="Methyltransf_2"/>
    <property type="match status" value="1"/>
</dbReference>
<dbReference type="KEGG" id="pef:A7E78_02880"/>
<dbReference type="InterPro" id="IPR016461">
    <property type="entry name" value="COMT-like"/>
</dbReference>
<dbReference type="SUPFAM" id="SSF53335">
    <property type="entry name" value="S-adenosyl-L-methionine-dependent methyltransferases"/>
    <property type="match status" value="1"/>
</dbReference>
<dbReference type="Proteomes" id="UP000182517">
    <property type="component" value="Chromosome"/>
</dbReference>
<feature type="domain" description="O-methyltransferase C-terminal" evidence="5">
    <location>
        <begin position="125"/>
        <end position="311"/>
    </location>
</feature>
<dbReference type="PIRSF" id="PIRSF005739">
    <property type="entry name" value="O-mtase"/>
    <property type="match status" value="1"/>
</dbReference>
<dbReference type="STRING" id="1842532.A7E78_02880"/>
<dbReference type="InterPro" id="IPR029063">
    <property type="entry name" value="SAM-dependent_MTases_sf"/>
</dbReference>
<dbReference type="InterPro" id="IPR001077">
    <property type="entry name" value="COMT_C"/>
</dbReference>
<feature type="domain" description="O-methyltransferase dimerisation" evidence="6">
    <location>
        <begin position="12"/>
        <end position="88"/>
    </location>
</feature>
<protein>
    <submittedName>
        <fullName evidence="7">SAM-dependent methyltransferase</fullName>
    </submittedName>
</protein>
<dbReference type="GO" id="GO:0046983">
    <property type="term" value="F:protein dimerization activity"/>
    <property type="evidence" value="ECO:0007669"/>
    <property type="project" value="InterPro"/>
</dbReference>
<dbReference type="PANTHER" id="PTHR43712:SF2">
    <property type="entry name" value="O-METHYLTRANSFERASE CICE"/>
    <property type="match status" value="1"/>
</dbReference>
<evidence type="ECO:0000256" key="1">
    <source>
        <dbReference type="ARBA" id="ARBA00022603"/>
    </source>
</evidence>
<dbReference type="SUPFAM" id="SSF46785">
    <property type="entry name" value="Winged helix' DNA-binding domain"/>
    <property type="match status" value="1"/>
</dbReference>
<feature type="active site" description="Proton acceptor" evidence="4">
    <location>
        <position position="238"/>
    </location>
</feature>
<gene>
    <name evidence="7" type="ORF">A7E78_02880</name>
</gene>
<evidence type="ECO:0000259" key="6">
    <source>
        <dbReference type="Pfam" id="PF08100"/>
    </source>
</evidence>
<keyword evidence="2 7" id="KW-0808">Transferase</keyword>
<sequence>MPEYKWNPQSLLELSNGYWQTSVLHAAIKIDLFSVLDEQALRAEELADKIGADKDGLQRLLTALVAIELLVKKDDCFSCTRSAAVFLSRQSPLYLGNIIQHHRQLMESWAHLDEAVMTGQPVRAAYAGDDPEWRRNFLLGMHDLAMLLAPKLISQIDLGGRRRLLDLGGGPGTWAIHFCKKYPELQATVYDLPSSRSFAEETVACFGLEERVGFVGGDFLLEKVSGSYDVVWLSHILHGEGPQEVRIILDNVASVLEPGGLLLIHEFVLDDAGSGPLFPALFSLNMLLGTPAGRSYSGEQLFELLRDAGFKDTQNLDLDLPGSSSVIAAKV</sequence>
<evidence type="ECO:0000256" key="3">
    <source>
        <dbReference type="ARBA" id="ARBA00022691"/>
    </source>
</evidence>
<keyword evidence="3" id="KW-0949">S-adenosyl-L-methionine</keyword>
<accession>A0A1L3GLS1</accession>
<evidence type="ECO:0000313" key="7">
    <source>
        <dbReference type="EMBL" id="APG26874.1"/>
    </source>
</evidence>
<dbReference type="PANTHER" id="PTHR43712">
    <property type="entry name" value="PUTATIVE (AFU_ORTHOLOGUE AFUA_4G14580)-RELATED"/>
    <property type="match status" value="1"/>
</dbReference>
<evidence type="ECO:0000256" key="2">
    <source>
        <dbReference type="ARBA" id="ARBA00022679"/>
    </source>
</evidence>
<dbReference type="AlphaFoldDB" id="A0A1L3GLS1"/>
<dbReference type="Gene3D" id="1.10.10.10">
    <property type="entry name" value="Winged helix-like DNA-binding domain superfamily/Winged helix DNA-binding domain"/>
    <property type="match status" value="1"/>
</dbReference>
<keyword evidence="1 7" id="KW-0489">Methyltransferase</keyword>
<dbReference type="GO" id="GO:0032259">
    <property type="term" value="P:methylation"/>
    <property type="evidence" value="ECO:0007669"/>
    <property type="project" value="UniProtKB-KW"/>
</dbReference>
<proteinExistence type="predicted"/>
<dbReference type="Gene3D" id="3.40.50.150">
    <property type="entry name" value="Vaccinia Virus protein VP39"/>
    <property type="match status" value="1"/>
</dbReference>
<dbReference type="RefSeq" id="WP_072282835.1">
    <property type="nucleotide sequence ID" value="NZ_CP015519.1"/>
</dbReference>
<evidence type="ECO:0000313" key="8">
    <source>
        <dbReference type="Proteomes" id="UP000182517"/>
    </source>
</evidence>
<dbReference type="InterPro" id="IPR012967">
    <property type="entry name" value="COMT_dimerisation"/>
</dbReference>
<dbReference type="InterPro" id="IPR036388">
    <property type="entry name" value="WH-like_DNA-bd_sf"/>
</dbReference>
<dbReference type="InterPro" id="IPR036390">
    <property type="entry name" value="WH_DNA-bd_sf"/>
</dbReference>
<reference evidence="7 8" key="1">
    <citation type="journal article" date="2017" name="Genome Announc.">
        <title>Complete Genome Sequences of Two Acetylene-Fermenting Pelobacter acetylenicus Strains.</title>
        <authorList>
            <person name="Sutton J.M."/>
            <person name="Baesman S.M."/>
            <person name="Fierst J.L."/>
            <person name="Poret-Peterson A.T."/>
            <person name="Oremland R.S."/>
            <person name="Dunlap D.S."/>
            <person name="Akob D.M."/>
        </authorList>
    </citation>
    <scope>NUCLEOTIDE SEQUENCE [LARGE SCALE GENOMIC DNA]</scope>
    <source>
        <strain evidence="7 8">SFB93</strain>
    </source>
</reference>
<keyword evidence="8" id="KW-1185">Reference proteome</keyword>